<dbReference type="GO" id="GO:0016787">
    <property type="term" value="F:hydrolase activity"/>
    <property type="evidence" value="ECO:0007669"/>
    <property type="project" value="UniProtKB-KW"/>
</dbReference>
<proteinExistence type="predicted"/>
<dbReference type="SUPFAM" id="SSF56784">
    <property type="entry name" value="HAD-like"/>
    <property type="match status" value="1"/>
</dbReference>
<dbReference type="InterPro" id="IPR023214">
    <property type="entry name" value="HAD_sf"/>
</dbReference>
<gene>
    <name evidence="1" type="ORF">D1H98_06865</name>
</gene>
<dbReference type="CDD" id="cd01427">
    <property type="entry name" value="HAD_like"/>
    <property type="match status" value="1"/>
</dbReference>
<accession>A0A3A6URF7</accession>
<evidence type="ECO:0000313" key="2">
    <source>
        <dbReference type="Proteomes" id="UP000277145"/>
    </source>
</evidence>
<keyword evidence="1" id="KW-0378">Hydrolase</keyword>
<organism evidence="1 2">
    <name type="scientific">Legionella pneumophila subsp. pneumophila</name>
    <dbReference type="NCBI Taxonomy" id="91891"/>
    <lineage>
        <taxon>Bacteria</taxon>
        <taxon>Pseudomonadati</taxon>
        <taxon>Pseudomonadota</taxon>
        <taxon>Gammaproteobacteria</taxon>
        <taxon>Legionellales</taxon>
        <taxon>Legionellaceae</taxon>
        <taxon>Legionella</taxon>
    </lineage>
</organism>
<reference evidence="1 2" key="1">
    <citation type="submission" date="2018-08" db="EMBL/GenBank/DDBJ databases">
        <title>Genome Sequences of Legionella pneumophila subsp. pneumophila Isolates, Recovered from a Drinking Water System in a Large Builging.</title>
        <authorList>
            <person name="Gomez-Alvarez V."/>
            <person name="Boczek L."/>
            <person name="King D."/>
            <person name="Pemberton A."/>
            <person name="Pfaller S."/>
            <person name="Rodgers M."/>
            <person name="Santodomingo J."/>
            <person name="Revetta R."/>
        </authorList>
    </citation>
    <scope>NUCLEOTIDE SEQUENCE [LARGE SCALE GENOMIC DNA]</scope>
    <source>
        <strain evidence="1 2">L01C.1</strain>
    </source>
</reference>
<dbReference type="EMBL" id="QWDR01000001">
    <property type="protein sequence ID" value="RJY34504.1"/>
    <property type="molecule type" value="Genomic_DNA"/>
</dbReference>
<protein>
    <submittedName>
        <fullName evidence="1">HAD family hydrolase</fullName>
    </submittedName>
</protein>
<name>A0A3A6URF7_LEGPN</name>
<dbReference type="Gene3D" id="3.40.50.1000">
    <property type="entry name" value="HAD superfamily/HAD-like"/>
    <property type="match status" value="1"/>
</dbReference>
<dbReference type="Proteomes" id="UP000277145">
    <property type="component" value="Unassembled WGS sequence"/>
</dbReference>
<dbReference type="InterPro" id="IPR036412">
    <property type="entry name" value="HAD-like_sf"/>
</dbReference>
<dbReference type="AlphaFoldDB" id="A0A3A6URF7"/>
<evidence type="ECO:0000313" key="1">
    <source>
        <dbReference type="EMBL" id="RJY34504.1"/>
    </source>
</evidence>
<comment type="caution">
    <text evidence="1">The sequence shown here is derived from an EMBL/GenBank/DDBJ whole genome shotgun (WGS) entry which is preliminary data.</text>
</comment>
<sequence>MELTMAKELVFIDWDDTLVNRENAEDFESVTDENNTIYQMSPMFIGAVEALKQLQEKYHVVIVSSRGDLNRLRQLQLQSYDLESSIMPLDNFTFEDNDNRLLFTRYGETNFPDKASFILYIQKMSGNKIKVFIDDDHTEIEAAQSKGIPTIHATHKKYLQNTEQFFSGLIHQVDNMELSHTFNKVAAEIRNNSRSLSWGRQIAGFFSVHLPIAQKVENLASKLQRKSANEVSEEFDQYLKKIAYDPNKKGDIAASLTKAKTAIDKHMSASIEIKEVQPFLNRMV</sequence>
<dbReference type="RefSeq" id="WP_080020099.1">
    <property type="nucleotide sequence ID" value="NZ_CP021281.1"/>
</dbReference>